<dbReference type="EMBL" id="MSIF01000002">
    <property type="protein sequence ID" value="OLF12942.1"/>
    <property type="molecule type" value="Genomic_DNA"/>
</dbReference>
<reference evidence="2 3" key="1">
    <citation type="submission" date="2016-12" db="EMBL/GenBank/DDBJ databases">
        <title>The draft genome sequence of Actinophytocola xinjiangensis.</title>
        <authorList>
            <person name="Wang W."/>
            <person name="Yuan L."/>
        </authorList>
    </citation>
    <scope>NUCLEOTIDE SEQUENCE [LARGE SCALE GENOMIC DNA]</scope>
    <source>
        <strain evidence="2 3">CGMCC 4.4663</strain>
    </source>
</reference>
<evidence type="ECO:0000259" key="1">
    <source>
        <dbReference type="Pfam" id="PF01872"/>
    </source>
</evidence>
<dbReference type="InterPro" id="IPR002734">
    <property type="entry name" value="RibDG_C"/>
</dbReference>
<dbReference type="Pfam" id="PF01872">
    <property type="entry name" value="RibD_C"/>
    <property type="match status" value="1"/>
</dbReference>
<dbReference type="GO" id="GO:0009231">
    <property type="term" value="P:riboflavin biosynthetic process"/>
    <property type="evidence" value="ECO:0007669"/>
    <property type="project" value="InterPro"/>
</dbReference>
<name>A0A7Z0WRF3_9PSEU</name>
<comment type="caution">
    <text evidence="2">The sequence shown here is derived from an EMBL/GenBank/DDBJ whole genome shotgun (WGS) entry which is preliminary data.</text>
</comment>
<protein>
    <submittedName>
        <fullName evidence="2">Riboflavin biosynthesis protein RibD</fullName>
    </submittedName>
</protein>
<dbReference type="OrthoDB" id="7342392at2"/>
<evidence type="ECO:0000313" key="3">
    <source>
        <dbReference type="Proteomes" id="UP000185696"/>
    </source>
</evidence>
<keyword evidence="3" id="KW-1185">Reference proteome</keyword>
<dbReference type="PANTHER" id="PTHR38011:SF2">
    <property type="entry name" value="BIFUNCTIONAL DEAMINASE-REDUCTASE DOMAIN PROTEIN"/>
    <property type="match status" value="1"/>
</dbReference>
<dbReference type="RefSeq" id="WP_075131851.1">
    <property type="nucleotide sequence ID" value="NZ_MSIF01000002.1"/>
</dbReference>
<sequence>MRQISAWLFYSLDGAVDSPDQWQFDYDDEMSADLNAGQERQDAILLGRGTYAEWADYWPTAPQEIGFTNFINNTPKYVVSTTLDTVDWQNTTLIKGDLSEVAALKEGDGGEIGVYGSPTLTRSLLTEGLLDELTLLVHPVLAGSGHNRLFPQDAEMVRLDLTSSVQGNKGTMVLKYRPRTP</sequence>
<dbReference type="GO" id="GO:0008703">
    <property type="term" value="F:5-amino-6-(5-phosphoribosylamino)uracil reductase activity"/>
    <property type="evidence" value="ECO:0007669"/>
    <property type="project" value="InterPro"/>
</dbReference>
<dbReference type="InterPro" id="IPR024072">
    <property type="entry name" value="DHFR-like_dom_sf"/>
</dbReference>
<gene>
    <name evidence="2" type="ORF">BLA60_06735</name>
</gene>
<dbReference type="AlphaFoldDB" id="A0A7Z0WRF3"/>
<dbReference type="InterPro" id="IPR050765">
    <property type="entry name" value="Riboflavin_Biosynth_HTPR"/>
</dbReference>
<evidence type="ECO:0000313" key="2">
    <source>
        <dbReference type="EMBL" id="OLF12942.1"/>
    </source>
</evidence>
<dbReference type="SUPFAM" id="SSF53597">
    <property type="entry name" value="Dihydrofolate reductase-like"/>
    <property type="match status" value="1"/>
</dbReference>
<dbReference type="Proteomes" id="UP000185696">
    <property type="component" value="Unassembled WGS sequence"/>
</dbReference>
<organism evidence="2 3">
    <name type="scientific">Actinophytocola xinjiangensis</name>
    <dbReference type="NCBI Taxonomy" id="485602"/>
    <lineage>
        <taxon>Bacteria</taxon>
        <taxon>Bacillati</taxon>
        <taxon>Actinomycetota</taxon>
        <taxon>Actinomycetes</taxon>
        <taxon>Pseudonocardiales</taxon>
        <taxon>Pseudonocardiaceae</taxon>
    </lineage>
</organism>
<dbReference type="Gene3D" id="3.40.430.10">
    <property type="entry name" value="Dihydrofolate Reductase, subunit A"/>
    <property type="match status" value="1"/>
</dbReference>
<accession>A0A7Z0WRF3</accession>
<feature type="domain" description="Bacterial bifunctional deaminase-reductase C-terminal" evidence="1">
    <location>
        <begin position="8"/>
        <end position="171"/>
    </location>
</feature>
<dbReference type="PANTHER" id="PTHR38011">
    <property type="entry name" value="DIHYDROFOLATE REDUCTASE FAMILY PROTEIN (AFU_ORTHOLOGUE AFUA_8G06820)"/>
    <property type="match status" value="1"/>
</dbReference>
<proteinExistence type="predicted"/>